<geneLocation type="plasmid" evidence="2 3">
    <name>unnamed1</name>
</geneLocation>
<sequence length="257" mass="26998">MLISGLWARLVVAPWWVRVLANGLALAGIAVVFTIGFVAHFVSQTNWAWATAAAGATGVGYGALITSVRGPIHLRFAATVAGLTVQQRGQALTALRRGDVPSDPRVVAAASRLGALMLAYGRRTHPLQWAFLGAFAAVAVVLRITHSQPGFFCLLLVYLAATPTLIWQRRLLKRLPDRLARLHAAASPAIWAAQEQPDHSTMAQQRLLSSALTGFVAGAFAVAALVGTQYVSQPQAAAGDAQGAALLLAPVTATVGR</sequence>
<keyword evidence="1" id="KW-1133">Transmembrane helix</keyword>
<feature type="transmembrane region" description="Helical" evidence="1">
    <location>
        <begin position="47"/>
        <end position="66"/>
    </location>
</feature>
<dbReference type="EMBL" id="CP103312">
    <property type="protein sequence ID" value="UVY90032.1"/>
    <property type="molecule type" value="Genomic_DNA"/>
</dbReference>
<keyword evidence="2" id="KW-0614">Plasmid</keyword>
<keyword evidence="1" id="KW-0812">Transmembrane</keyword>
<name>A0ABY5TSP0_MYCUL</name>
<evidence type="ECO:0008006" key="4">
    <source>
        <dbReference type="Google" id="ProtNLM"/>
    </source>
</evidence>
<reference evidence="2" key="1">
    <citation type="submission" date="2022-08" db="EMBL/GenBank/DDBJ databases">
        <title>Complete genome sequence of 14 non-tuberculosis mycobacteria type-strains.</title>
        <authorList>
            <person name="Igarashi Y."/>
            <person name="Osugi A."/>
            <person name="Mitarai S."/>
        </authorList>
    </citation>
    <scope>NUCLEOTIDE SEQUENCE</scope>
    <source>
        <strain evidence="2">ATCC 19423</strain>
    </source>
</reference>
<dbReference type="Proteomes" id="UP001055253">
    <property type="component" value="Plasmid unnamed1"/>
</dbReference>
<evidence type="ECO:0000256" key="1">
    <source>
        <dbReference type="SAM" id="Phobius"/>
    </source>
</evidence>
<feature type="transmembrane region" description="Helical" evidence="1">
    <location>
        <begin position="207"/>
        <end position="226"/>
    </location>
</feature>
<feature type="transmembrane region" description="Helical" evidence="1">
    <location>
        <begin position="151"/>
        <end position="168"/>
    </location>
</feature>
<evidence type="ECO:0000313" key="3">
    <source>
        <dbReference type="Proteomes" id="UP001055253"/>
    </source>
</evidence>
<organism evidence="2 3">
    <name type="scientific">Mycobacterium ulcerans</name>
    <dbReference type="NCBI Taxonomy" id="1809"/>
    <lineage>
        <taxon>Bacteria</taxon>
        <taxon>Bacillati</taxon>
        <taxon>Actinomycetota</taxon>
        <taxon>Actinomycetes</taxon>
        <taxon>Mycobacteriales</taxon>
        <taxon>Mycobacteriaceae</taxon>
        <taxon>Mycobacterium</taxon>
        <taxon>Mycobacterium ulcerans group</taxon>
    </lineage>
</organism>
<feature type="transmembrane region" description="Helical" evidence="1">
    <location>
        <begin position="20"/>
        <end position="41"/>
    </location>
</feature>
<evidence type="ECO:0000313" key="2">
    <source>
        <dbReference type="EMBL" id="UVY90032.1"/>
    </source>
</evidence>
<proteinExistence type="predicted"/>
<dbReference type="RefSeq" id="WP_156091852.1">
    <property type="nucleotide sequence ID" value="NZ_CP085201.1"/>
</dbReference>
<keyword evidence="3" id="KW-1185">Reference proteome</keyword>
<protein>
    <recommendedName>
        <fullName evidence="4">Integral membrane protein</fullName>
    </recommendedName>
</protein>
<keyword evidence="1" id="KW-0472">Membrane</keyword>
<gene>
    <name evidence="2" type="ORF">MJO63_26200</name>
</gene>
<feature type="transmembrane region" description="Helical" evidence="1">
    <location>
        <begin position="127"/>
        <end position="145"/>
    </location>
</feature>
<accession>A0ABY5TSP0</accession>